<accession>A0AC61NBP5</accession>
<keyword evidence="2" id="KW-1185">Reference proteome</keyword>
<gene>
    <name evidence="1" type="ORF">K4L44_09665</name>
</gene>
<protein>
    <submittedName>
        <fullName evidence="1">Uncharacterized protein</fullName>
    </submittedName>
</protein>
<name>A0AC61NBP5_9BACT</name>
<dbReference type="EMBL" id="CP081303">
    <property type="protein sequence ID" value="QZE12854.1"/>
    <property type="molecule type" value="Genomic_DNA"/>
</dbReference>
<evidence type="ECO:0000313" key="2">
    <source>
        <dbReference type="Proteomes" id="UP000826212"/>
    </source>
</evidence>
<organism evidence="1 2">
    <name type="scientific">Halosquirtibacter laminarini</name>
    <dbReference type="NCBI Taxonomy" id="3374600"/>
    <lineage>
        <taxon>Bacteria</taxon>
        <taxon>Pseudomonadati</taxon>
        <taxon>Bacteroidota</taxon>
        <taxon>Bacteroidia</taxon>
        <taxon>Marinilabiliales</taxon>
        <taxon>Prolixibacteraceae</taxon>
        <taxon>Halosquirtibacter</taxon>
    </lineage>
</organism>
<evidence type="ECO:0000313" key="1">
    <source>
        <dbReference type="EMBL" id="QZE12854.1"/>
    </source>
</evidence>
<proteinExistence type="predicted"/>
<reference evidence="1" key="1">
    <citation type="submission" date="2021-08" db="EMBL/GenBank/DDBJ databases">
        <title>Novel anaerobic bacterium isolated from sea squirt in East Sea, Republic of Korea.</title>
        <authorList>
            <person name="Nguyen T.H."/>
            <person name="Li Z."/>
            <person name="Lee Y.-J."/>
            <person name="Ko J."/>
            <person name="Kim S.-G."/>
        </authorList>
    </citation>
    <scope>NUCLEOTIDE SEQUENCE</scope>
    <source>
        <strain evidence="1">KCTC 25031</strain>
    </source>
</reference>
<dbReference type="Proteomes" id="UP000826212">
    <property type="component" value="Chromosome"/>
</dbReference>
<sequence>MSSILKSILFIAIGLIVTSCQTVCKIPIQLMEDSKGMIPIEDNVILVINRGNNYLSRDLDSLALQGFFIQNHLETDTVINCPMLTDIATQSMADQLYKQNKDVLLDLNSFRYDTLTNDPSKIIKPELSKTDMLFLQAKYHASKALVLEGIITQLKGDIYNDQYQGGYRNYEVQGKYVAVWKYYDLEKKEMLISVNKESSLYWESQGSGLSKVLEKVPPYYEMVKNIAYVSSEDVVKKFIPQWNNSTRNLFAINKIYEESHIFPKAKKFQWEEVKEYYLKCLDNPKFIKKKAVILYNLAVCNEMLGEVKEAMKQINKALAIKYSYPADQYRKMLEKIITQKEGLKN</sequence>